<dbReference type="InterPro" id="IPR008978">
    <property type="entry name" value="HSP20-like_chaperone"/>
</dbReference>
<keyword evidence="3" id="KW-1185">Reference proteome</keyword>
<dbReference type="PROSITE" id="PS51203">
    <property type="entry name" value="CS"/>
    <property type="match status" value="1"/>
</dbReference>
<dbReference type="Gene3D" id="2.60.40.790">
    <property type="match status" value="1"/>
</dbReference>
<dbReference type="SUPFAM" id="SSF49764">
    <property type="entry name" value="HSP20-like chaperones"/>
    <property type="match status" value="1"/>
</dbReference>
<feature type="domain" description="CS" evidence="1">
    <location>
        <begin position="211"/>
        <end position="305"/>
    </location>
</feature>
<proteinExistence type="predicted"/>
<evidence type="ECO:0000313" key="3">
    <source>
        <dbReference type="Proteomes" id="UP001230268"/>
    </source>
</evidence>
<dbReference type="EMBL" id="JAVEPI010000003">
    <property type="protein sequence ID" value="KAK1442969.1"/>
    <property type="molecule type" value="Genomic_DNA"/>
</dbReference>
<dbReference type="AlphaFoldDB" id="A0AAD8PDL7"/>
<evidence type="ECO:0000313" key="2">
    <source>
        <dbReference type="EMBL" id="KAK1442969.1"/>
    </source>
</evidence>
<comment type="caution">
    <text evidence="2">The sequence shown here is derived from an EMBL/GenBank/DDBJ whole genome shotgun (WGS) entry which is preliminary data.</text>
</comment>
<accession>A0AAD8PDL7</accession>
<evidence type="ECO:0000259" key="1">
    <source>
        <dbReference type="PROSITE" id="PS51203"/>
    </source>
</evidence>
<name>A0AAD8PDL7_BABGI</name>
<dbReference type="CDD" id="cd06467">
    <property type="entry name" value="p23_NUDC_like"/>
    <property type="match status" value="1"/>
</dbReference>
<organism evidence="2 3">
    <name type="scientific">Babesia gibsoni</name>
    <dbReference type="NCBI Taxonomy" id="33632"/>
    <lineage>
        <taxon>Eukaryota</taxon>
        <taxon>Sar</taxon>
        <taxon>Alveolata</taxon>
        <taxon>Apicomplexa</taxon>
        <taxon>Aconoidasida</taxon>
        <taxon>Piroplasmida</taxon>
        <taxon>Babesiidae</taxon>
        <taxon>Babesia</taxon>
    </lineage>
</organism>
<gene>
    <name evidence="2" type="ORF">BgAZ_304870</name>
</gene>
<dbReference type="InterPro" id="IPR007052">
    <property type="entry name" value="CS_dom"/>
</dbReference>
<reference evidence="2" key="1">
    <citation type="submission" date="2023-08" db="EMBL/GenBank/DDBJ databases">
        <title>Draft sequence of the Babesia gibsoni genome.</title>
        <authorList>
            <person name="Yamagishi J.Y."/>
            <person name="Xuan X.X."/>
        </authorList>
    </citation>
    <scope>NUCLEOTIDE SEQUENCE</scope>
    <source>
        <strain evidence="2">Azabu</strain>
    </source>
</reference>
<protein>
    <recommendedName>
        <fullName evidence="1">CS domain-containing protein</fullName>
    </recommendedName>
</protein>
<dbReference type="Proteomes" id="UP001230268">
    <property type="component" value="Unassembled WGS sequence"/>
</dbReference>
<dbReference type="Pfam" id="PF04969">
    <property type="entry name" value="CS"/>
    <property type="match status" value="1"/>
</dbReference>
<sequence>MQEVNYGYDCVAKHGALRKLDTRMVDPLAGFPDLAIDTDSDSEMEDPTAAEPITEADIEEIAQLIKDVKQGKMGPVWKREMEAAEDLVRRRDEAIRKMPGGSDDEPKPDVNELLNERNEDVDAKLKEVFDLSNLKHPSDEEISKSVEKYKDEEDKGLLEHQDVDSPSDEAYEEYFRSISEGKLEAADLKKMVHEYYRHKGLLNEPVVKTQVGSFQLHWKQNKATFDVWFPVASQDDKDDDYEVKFLPQELTIVYKGTPVSAQLFGKVDVDGCFWCMQDIPDQGKVVGIVLRKRLPKYLSTWAHLFHCTTPNQPDAK</sequence>